<dbReference type="PANTHER" id="PTHR35869">
    <property type="entry name" value="OUTER-MEMBRANE LIPOPROTEIN CARRIER PROTEIN"/>
    <property type="match status" value="1"/>
</dbReference>
<feature type="chain" id="PRO_5026950708" evidence="2">
    <location>
        <begin position="25"/>
        <end position="208"/>
    </location>
</feature>
<dbReference type="KEGG" id="lck:HN018_06490"/>
<dbReference type="SUPFAM" id="SSF89392">
    <property type="entry name" value="Prokaryotic lipoproteins and lipoprotein localization factors"/>
    <property type="match status" value="1"/>
</dbReference>
<reference evidence="3 4" key="1">
    <citation type="journal article" date="2014" name="World J. Microbiol. Biotechnol.">
        <title>Biodiversity and physiological characteristics of Antarctic and Arctic lichens-associated bacteria.</title>
        <authorList>
            <person name="Lee Y.M."/>
            <person name="Kim E.H."/>
            <person name="Lee H.K."/>
            <person name="Hong S.G."/>
        </authorList>
    </citation>
    <scope>NUCLEOTIDE SEQUENCE [LARGE SCALE GENOMIC DNA]</scope>
    <source>
        <strain evidence="3 4">PAMC 26569</strain>
    </source>
</reference>
<keyword evidence="4" id="KW-1185">Reference proteome</keyword>
<dbReference type="EMBL" id="CP053708">
    <property type="protein sequence ID" value="QKE89733.1"/>
    <property type="molecule type" value="Genomic_DNA"/>
</dbReference>
<keyword evidence="1 2" id="KW-0732">Signal</keyword>
<name>A0A6M8HMU5_9PROT</name>
<evidence type="ECO:0000313" key="4">
    <source>
        <dbReference type="Proteomes" id="UP000500767"/>
    </source>
</evidence>
<dbReference type="PANTHER" id="PTHR35869:SF1">
    <property type="entry name" value="OUTER-MEMBRANE LIPOPROTEIN CARRIER PROTEIN"/>
    <property type="match status" value="1"/>
</dbReference>
<feature type="signal peptide" evidence="2">
    <location>
        <begin position="1"/>
        <end position="24"/>
    </location>
</feature>
<accession>A0A6M8HMU5</accession>
<evidence type="ECO:0000256" key="1">
    <source>
        <dbReference type="ARBA" id="ARBA00022729"/>
    </source>
</evidence>
<evidence type="ECO:0000256" key="2">
    <source>
        <dbReference type="SAM" id="SignalP"/>
    </source>
</evidence>
<dbReference type="CDD" id="cd16325">
    <property type="entry name" value="LolA"/>
    <property type="match status" value="1"/>
</dbReference>
<sequence length="208" mass="22006">MTATRRFRRCLVPAALLFGLSACALGPLATPHTPAEQVSIGEAQSALDGMRGLSAKFVQVGPGAQGASGLAWFETGHLRLDYAAPMRRIVVATHGRLIVHDEATDATTRISLAANPLGLLLSGPVRLSGEIDVTDIQRSPTSLQLSLTRASNPAQGLLTLFFDVGSQGSLLLSGIEAVDAERHRTRFHLYDQKVGQALDEGLFTPPGS</sequence>
<organism evidence="3 4">
    <name type="scientific">Lichenicola cladoniae</name>
    <dbReference type="NCBI Taxonomy" id="1484109"/>
    <lineage>
        <taxon>Bacteria</taxon>
        <taxon>Pseudomonadati</taxon>
        <taxon>Pseudomonadota</taxon>
        <taxon>Alphaproteobacteria</taxon>
        <taxon>Acetobacterales</taxon>
        <taxon>Acetobacteraceae</taxon>
        <taxon>Lichenicola</taxon>
    </lineage>
</organism>
<dbReference type="AlphaFoldDB" id="A0A6M8HMU5"/>
<evidence type="ECO:0000313" key="3">
    <source>
        <dbReference type="EMBL" id="QKE89733.1"/>
    </source>
</evidence>
<keyword evidence="3" id="KW-0449">Lipoprotein</keyword>
<dbReference type="Proteomes" id="UP000500767">
    <property type="component" value="Chromosome"/>
</dbReference>
<dbReference type="RefSeq" id="WP_171834720.1">
    <property type="nucleotide sequence ID" value="NZ_CP053708.1"/>
</dbReference>
<proteinExistence type="predicted"/>
<dbReference type="InterPro" id="IPR004564">
    <property type="entry name" value="OM_lipoprot_carrier_LolA-like"/>
</dbReference>
<dbReference type="Pfam" id="PF03548">
    <property type="entry name" value="LolA"/>
    <property type="match status" value="1"/>
</dbReference>
<dbReference type="InterPro" id="IPR029046">
    <property type="entry name" value="LolA/LolB/LppX"/>
</dbReference>
<dbReference type="Gene3D" id="2.50.20.10">
    <property type="entry name" value="Lipoprotein localisation LolA/LolB/LppX"/>
    <property type="match status" value="1"/>
</dbReference>
<dbReference type="PROSITE" id="PS51257">
    <property type="entry name" value="PROKAR_LIPOPROTEIN"/>
    <property type="match status" value="1"/>
</dbReference>
<protein>
    <submittedName>
        <fullName evidence="3">Outer membrane lipoprotein carrier protein LolA</fullName>
    </submittedName>
</protein>
<gene>
    <name evidence="3" type="ORF">HN018_06490</name>
</gene>